<dbReference type="InParanoid" id="F4S2X3"/>
<dbReference type="EMBL" id="GL883142">
    <property type="protein sequence ID" value="EGG01004.1"/>
    <property type="molecule type" value="Genomic_DNA"/>
</dbReference>
<dbReference type="VEuPathDB" id="FungiDB:MELLADRAFT_92822"/>
<sequence length="110" mass="12040">MKLRVDSSLSITNHLIESLQGFLSINSTQTIFIRIGNPTPLVGPPRYDGITEIASVAINFKSLNFIDKKINKIRQDWPSHSAFPGGCMAAGSEYEEAGIDLAEKDFITIG</sequence>
<dbReference type="AlphaFoldDB" id="F4S2X3"/>
<organism evidence="2">
    <name type="scientific">Melampsora larici-populina (strain 98AG31 / pathotype 3-4-7)</name>
    <name type="common">Poplar leaf rust fungus</name>
    <dbReference type="NCBI Taxonomy" id="747676"/>
    <lineage>
        <taxon>Eukaryota</taxon>
        <taxon>Fungi</taxon>
        <taxon>Dikarya</taxon>
        <taxon>Basidiomycota</taxon>
        <taxon>Pucciniomycotina</taxon>
        <taxon>Pucciniomycetes</taxon>
        <taxon>Pucciniales</taxon>
        <taxon>Melampsoraceae</taxon>
        <taxon>Melampsora</taxon>
    </lineage>
</organism>
<dbReference type="GeneID" id="18936382"/>
<dbReference type="RefSeq" id="XP_007415852.1">
    <property type="nucleotide sequence ID" value="XM_007415790.1"/>
</dbReference>
<accession>F4S2X3</accession>
<dbReference type="Proteomes" id="UP000001072">
    <property type="component" value="Unassembled WGS sequence"/>
</dbReference>
<keyword evidence="2" id="KW-1185">Reference proteome</keyword>
<name>F4S2X3_MELLP</name>
<reference evidence="2" key="1">
    <citation type="journal article" date="2011" name="Proc. Natl. Acad. Sci. U.S.A.">
        <title>Obligate biotrophy features unraveled by the genomic analysis of rust fungi.</title>
        <authorList>
            <person name="Duplessis S."/>
            <person name="Cuomo C.A."/>
            <person name="Lin Y.-C."/>
            <person name="Aerts A."/>
            <person name="Tisserant E."/>
            <person name="Veneault-Fourrey C."/>
            <person name="Joly D.L."/>
            <person name="Hacquard S."/>
            <person name="Amselem J."/>
            <person name="Cantarel B.L."/>
            <person name="Chiu R."/>
            <person name="Coutinho P.M."/>
            <person name="Feau N."/>
            <person name="Field M."/>
            <person name="Frey P."/>
            <person name="Gelhaye E."/>
            <person name="Goldberg J."/>
            <person name="Grabherr M.G."/>
            <person name="Kodira C.D."/>
            <person name="Kohler A."/>
            <person name="Kuees U."/>
            <person name="Lindquist E.A."/>
            <person name="Lucas S.M."/>
            <person name="Mago R."/>
            <person name="Mauceli E."/>
            <person name="Morin E."/>
            <person name="Murat C."/>
            <person name="Pangilinan J.L."/>
            <person name="Park R."/>
            <person name="Pearson M."/>
            <person name="Quesneville H."/>
            <person name="Rouhier N."/>
            <person name="Sakthikumar S."/>
            <person name="Salamov A.A."/>
            <person name="Schmutz J."/>
            <person name="Selles B."/>
            <person name="Shapiro H."/>
            <person name="Tanguay P."/>
            <person name="Tuskan G.A."/>
            <person name="Henrissat B."/>
            <person name="Van de Peer Y."/>
            <person name="Rouze P."/>
            <person name="Ellis J.G."/>
            <person name="Dodds P.N."/>
            <person name="Schein J.E."/>
            <person name="Zhong S."/>
            <person name="Hamelin R.C."/>
            <person name="Grigoriev I.V."/>
            <person name="Szabo L.J."/>
            <person name="Martin F."/>
        </authorList>
    </citation>
    <scope>NUCLEOTIDE SEQUENCE [LARGE SCALE GENOMIC DNA]</scope>
    <source>
        <strain evidence="2">98AG31 / pathotype 3-4-7</strain>
    </source>
</reference>
<gene>
    <name evidence="1" type="ORF">MELLADRAFT_92822</name>
</gene>
<dbReference type="KEGG" id="mlr:MELLADRAFT_92822"/>
<dbReference type="HOGENOM" id="CLU_2171622_0_0_1"/>
<evidence type="ECO:0000313" key="1">
    <source>
        <dbReference type="EMBL" id="EGG01004.1"/>
    </source>
</evidence>
<proteinExistence type="predicted"/>
<evidence type="ECO:0000313" key="2">
    <source>
        <dbReference type="Proteomes" id="UP000001072"/>
    </source>
</evidence>
<protein>
    <submittedName>
        <fullName evidence="1">Uncharacterized protein</fullName>
    </submittedName>
</protein>